<proteinExistence type="predicted"/>
<dbReference type="SUPFAM" id="SSF57850">
    <property type="entry name" value="RING/U-box"/>
    <property type="match status" value="1"/>
</dbReference>
<dbReference type="Gene3D" id="3.30.40.10">
    <property type="entry name" value="Zinc/RING finger domain, C3HC4 (zinc finger)"/>
    <property type="match status" value="1"/>
</dbReference>
<dbReference type="InterPro" id="IPR003613">
    <property type="entry name" value="Ubox_domain"/>
</dbReference>
<dbReference type="InterPro" id="IPR013083">
    <property type="entry name" value="Znf_RING/FYVE/PHD"/>
</dbReference>
<evidence type="ECO:0000313" key="8">
    <source>
        <dbReference type="Proteomes" id="UP000886520"/>
    </source>
</evidence>
<name>A0A9D4ZI61_ADICA</name>
<dbReference type="InterPro" id="IPR011989">
    <property type="entry name" value="ARM-like"/>
</dbReference>
<dbReference type="Pfam" id="PF04564">
    <property type="entry name" value="U-box"/>
    <property type="match status" value="1"/>
</dbReference>
<evidence type="ECO:0000256" key="3">
    <source>
        <dbReference type="ARBA" id="ARBA00012483"/>
    </source>
</evidence>
<dbReference type="GO" id="GO:0061630">
    <property type="term" value="F:ubiquitin protein ligase activity"/>
    <property type="evidence" value="ECO:0007669"/>
    <property type="project" value="UniProtKB-EC"/>
</dbReference>
<dbReference type="GO" id="GO:0016567">
    <property type="term" value="P:protein ubiquitination"/>
    <property type="evidence" value="ECO:0007669"/>
    <property type="project" value="InterPro"/>
</dbReference>
<dbReference type="AlphaFoldDB" id="A0A9D4ZI61"/>
<dbReference type="Gene3D" id="1.20.930.20">
    <property type="entry name" value="Adaptor protein Cbl, N-terminal domain"/>
    <property type="match status" value="1"/>
</dbReference>
<comment type="catalytic activity">
    <reaction evidence="1">
        <text>S-ubiquitinyl-[E2 ubiquitin-conjugating enzyme]-L-cysteine + [acceptor protein]-L-lysine = [E2 ubiquitin-conjugating enzyme]-L-cysteine + N(6)-ubiquitinyl-[acceptor protein]-L-lysine.</text>
        <dbReference type="EC" id="2.3.2.27"/>
    </reaction>
</comment>
<keyword evidence="8" id="KW-1185">Reference proteome</keyword>
<gene>
    <name evidence="7" type="ORF">GOP47_0008543</name>
</gene>
<evidence type="ECO:0000256" key="1">
    <source>
        <dbReference type="ARBA" id="ARBA00000900"/>
    </source>
</evidence>
<keyword evidence="4" id="KW-0808">Transferase</keyword>
<dbReference type="SMART" id="SM00185">
    <property type="entry name" value="ARM"/>
    <property type="match status" value="7"/>
</dbReference>
<evidence type="ECO:0000313" key="7">
    <source>
        <dbReference type="EMBL" id="KAI5076478.1"/>
    </source>
</evidence>
<dbReference type="EC" id="2.3.2.27" evidence="3"/>
<dbReference type="PANTHER" id="PTHR45958:SF15">
    <property type="entry name" value="RING-TYPE E3 UBIQUITIN TRANSFERASE"/>
    <property type="match status" value="1"/>
</dbReference>
<dbReference type="InterPro" id="IPR036537">
    <property type="entry name" value="Adaptor_Cbl_N_dom_sf"/>
</dbReference>
<evidence type="ECO:0000256" key="2">
    <source>
        <dbReference type="ARBA" id="ARBA00004906"/>
    </source>
</evidence>
<evidence type="ECO:0000259" key="6">
    <source>
        <dbReference type="PROSITE" id="PS51698"/>
    </source>
</evidence>
<dbReference type="GO" id="GO:0007166">
    <property type="term" value="P:cell surface receptor signaling pathway"/>
    <property type="evidence" value="ECO:0007669"/>
    <property type="project" value="InterPro"/>
</dbReference>
<dbReference type="CDD" id="cd16664">
    <property type="entry name" value="RING-Ubox_PUB"/>
    <property type="match status" value="1"/>
</dbReference>
<comment type="pathway">
    <text evidence="2">Protein modification; protein ubiquitination.</text>
</comment>
<dbReference type="Gene3D" id="1.25.10.10">
    <property type="entry name" value="Leucine-rich Repeat Variant"/>
    <property type="match status" value="4"/>
</dbReference>
<protein>
    <recommendedName>
        <fullName evidence="3">RING-type E3 ubiquitin transferase</fullName>
        <ecNumber evidence="3">2.3.2.27</ecNumber>
    </recommendedName>
</protein>
<dbReference type="PANTHER" id="PTHR45958">
    <property type="entry name" value="RING-TYPE E3 UBIQUITIN TRANSFERASE"/>
    <property type="match status" value="1"/>
</dbReference>
<feature type="domain" description="U-box" evidence="6">
    <location>
        <begin position="313"/>
        <end position="387"/>
    </location>
</feature>
<dbReference type="EMBL" id="JABFUD020000008">
    <property type="protein sequence ID" value="KAI5076478.1"/>
    <property type="molecule type" value="Genomic_DNA"/>
</dbReference>
<accession>A0A9D4ZI61</accession>
<dbReference type="InterPro" id="IPR052608">
    <property type="entry name" value="U-box_domain_protein"/>
</dbReference>
<dbReference type="PROSITE" id="PS51698">
    <property type="entry name" value="U_BOX"/>
    <property type="match status" value="1"/>
</dbReference>
<organism evidence="7 8">
    <name type="scientific">Adiantum capillus-veneris</name>
    <name type="common">Maidenhair fern</name>
    <dbReference type="NCBI Taxonomy" id="13818"/>
    <lineage>
        <taxon>Eukaryota</taxon>
        <taxon>Viridiplantae</taxon>
        <taxon>Streptophyta</taxon>
        <taxon>Embryophyta</taxon>
        <taxon>Tracheophyta</taxon>
        <taxon>Polypodiopsida</taxon>
        <taxon>Polypodiidae</taxon>
        <taxon>Polypodiales</taxon>
        <taxon>Pteridineae</taxon>
        <taxon>Pteridaceae</taxon>
        <taxon>Vittarioideae</taxon>
        <taxon>Adiantum</taxon>
    </lineage>
</organism>
<sequence>MTTRTCFPTRSSSYVQVHALLLEAASEVKLEPCVCSKRSATPTKLDKMLEKELRLCERSCSLREEILGAEVPEISHLSREILDTAFAAHDVLMEKETFRSLSSYFCSITPVLEGMRREIKDSLATQQALESLQRDIGKAKSFVNLYKKKSRFYQLMHCRNIVKTAQDITRDVGNSLALVSLANTEVSVDIRNNVEKLKDQMIHVEYQASQQKLEIVEKIEMGIKEHKTDQAFVNDLIRQIACALGVAVEDSSEMKLILDDFRREKEEAAEKKEREEEAFMEQIIALLSRCTPEVIREEYRVLRSTGSSTEELPPFDTFLCPLSKGVMEDPVSVVTGQTYERARIQEWFACGNNTDPITKQILPVLDLKPNHKLRECIEEWADRNHCSQICNARKKLESGEGALIEQALHDLLELWHRSYKIRHWIAEEQLVALLLELLRSGDKGIRCNILSVLQTIISDGDDNKRQLVDAGGVGVVVHCLARNIVVSKLAVALLVELLQSSSGFMPSVAPLVLERLSQEGESIMLLVTLSQNREDMEAAHNAELVLRKLCNKDENLVEMAKANWFTPLMERLCHGSDDSKLKMATALGDLELTQLSMETLGDKGAIQTLAEMVAGKLEFKVAALRALQNLTSCRANKKRLVEAGAVPLVLDHLFSVRFAVNVREPAAAIFEKLVLTDGTTFLVDANGDALDSGKVLNDLLALQDSLSSASTVRKHVLSSLQGLVSSPLDSEAKKTFKEAHGIAILLPLLERREPEVRDVAVEVLCCLASEHAHEISSFIMEKKLAALLVRLLNNERQGDVAAAAAGILACLPQEDTSLTKELVEENAVSALIHLVSHGNVRLKESAIGALLRFTLPSDIELQRKLVDLGIFTALKGLIYSGTQVSKVRAAIALRNFSASTMKLSTPPKLHRCCCFLVGKASVVCRVHGGQCGEKTTFCLVEAEVVPDLVLLVRNRETDSAGAAVDALSTLVLENENLEKGARFLHDEKAVGPILDLVSHGTEPSKEKSLDLLRKVFKVKKLAGHYADKARILLVDQATHGSEAIGKQATRVLASLENFESSSVY</sequence>
<dbReference type="InterPro" id="IPR016024">
    <property type="entry name" value="ARM-type_fold"/>
</dbReference>
<dbReference type="SMART" id="SM00504">
    <property type="entry name" value="Ubox"/>
    <property type="match status" value="1"/>
</dbReference>
<reference evidence="7" key="1">
    <citation type="submission" date="2021-01" db="EMBL/GenBank/DDBJ databases">
        <title>Adiantum capillus-veneris genome.</title>
        <authorList>
            <person name="Fang Y."/>
            <person name="Liao Q."/>
        </authorList>
    </citation>
    <scope>NUCLEOTIDE SEQUENCE</scope>
    <source>
        <strain evidence="7">H3</strain>
        <tissue evidence="7">Leaf</tissue>
    </source>
</reference>
<dbReference type="Proteomes" id="UP000886520">
    <property type="component" value="Chromosome 8"/>
</dbReference>
<evidence type="ECO:0000256" key="5">
    <source>
        <dbReference type="PROSITE-ProRule" id="PRU00259"/>
    </source>
</evidence>
<dbReference type="OrthoDB" id="1897399at2759"/>
<evidence type="ECO:0000256" key="4">
    <source>
        <dbReference type="ARBA" id="ARBA00022679"/>
    </source>
</evidence>
<comment type="caution">
    <text evidence="7">The sequence shown here is derived from an EMBL/GenBank/DDBJ whole genome shotgun (WGS) entry which is preliminary data.</text>
</comment>
<dbReference type="InterPro" id="IPR000225">
    <property type="entry name" value="Armadillo"/>
</dbReference>
<dbReference type="InterPro" id="IPR045210">
    <property type="entry name" value="RING-Ubox_PUB"/>
</dbReference>
<dbReference type="SUPFAM" id="SSF48371">
    <property type="entry name" value="ARM repeat"/>
    <property type="match status" value="2"/>
</dbReference>
<dbReference type="PROSITE" id="PS50176">
    <property type="entry name" value="ARM_REPEAT"/>
    <property type="match status" value="1"/>
</dbReference>
<feature type="repeat" description="ARM" evidence="5">
    <location>
        <begin position="604"/>
        <end position="645"/>
    </location>
</feature>